<feature type="non-terminal residue" evidence="2">
    <location>
        <position position="1"/>
    </location>
</feature>
<dbReference type="OrthoDB" id="1436154at2759"/>
<protein>
    <submittedName>
        <fullName evidence="2">Uncharacterized protein</fullName>
    </submittedName>
</protein>
<comment type="caution">
    <text evidence="2">The sequence shown here is derived from an EMBL/GenBank/DDBJ whole genome shotgun (WGS) entry which is preliminary data.</text>
</comment>
<evidence type="ECO:0000256" key="1">
    <source>
        <dbReference type="SAM" id="MobiDB-lite"/>
    </source>
</evidence>
<proteinExistence type="predicted"/>
<keyword evidence="3" id="KW-1185">Reference proteome</keyword>
<reference evidence="2" key="1">
    <citation type="submission" date="2018-05" db="EMBL/GenBank/DDBJ databases">
        <title>Draft genome of Mucuna pruriens seed.</title>
        <authorList>
            <person name="Nnadi N.E."/>
            <person name="Vos R."/>
            <person name="Hasami M.H."/>
            <person name="Devisetty U.K."/>
            <person name="Aguiy J.C."/>
        </authorList>
    </citation>
    <scope>NUCLEOTIDE SEQUENCE [LARGE SCALE GENOMIC DNA]</scope>
    <source>
        <strain evidence="2">JCA_2017</strain>
    </source>
</reference>
<dbReference type="Proteomes" id="UP000257109">
    <property type="component" value="Unassembled WGS sequence"/>
</dbReference>
<evidence type="ECO:0000313" key="2">
    <source>
        <dbReference type="EMBL" id="RDX91343.1"/>
    </source>
</evidence>
<feature type="non-terminal residue" evidence="2">
    <location>
        <position position="199"/>
    </location>
</feature>
<evidence type="ECO:0000313" key="3">
    <source>
        <dbReference type="Proteomes" id="UP000257109"/>
    </source>
</evidence>
<accession>A0A371GLZ9</accession>
<dbReference type="EMBL" id="QJKJ01005150">
    <property type="protein sequence ID" value="RDX91343.1"/>
    <property type="molecule type" value="Genomic_DNA"/>
</dbReference>
<gene>
    <name evidence="2" type="ORF">CR513_26699</name>
</gene>
<sequence length="199" mass="23146">DSPPLSRLSALNRDQAESSLLRSTQPLDEPPQPTDTSFIVDRSRYDKWTHFNKVCLMTMKYTMEKTIKDNICDIENAREFLNVVERFDKAEKVHHLSLLRKTTYDRVRGICEHVMKMMRRNLISIFVLENYGYFFHFNNKRVTLSYDSVDVGFGVLHDDLYMLDVFSISNAEENLIVNSIVGYKRGGLLKALTCYSISI</sequence>
<dbReference type="AlphaFoldDB" id="A0A371GLZ9"/>
<feature type="region of interest" description="Disordered" evidence="1">
    <location>
        <begin position="1"/>
        <end position="37"/>
    </location>
</feature>
<feature type="compositionally biased region" description="Polar residues" evidence="1">
    <location>
        <begin position="17"/>
        <end position="26"/>
    </location>
</feature>
<organism evidence="2 3">
    <name type="scientific">Mucuna pruriens</name>
    <name type="common">Velvet bean</name>
    <name type="synonym">Dolichos pruriens</name>
    <dbReference type="NCBI Taxonomy" id="157652"/>
    <lineage>
        <taxon>Eukaryota</taxon>
        <taxon>Viridiplantae</taxon>
        <taxon>Streptophyta</taxon>
        <taxon>Embryophyta</taxon>
        <taxon>Tracheophyta</taxon>
        <taxon>Spermatophyta</taxon>
        <taxon>Magnoliopsida</taxon>
        <taxon>eudicotyledons</taxon>
        <taxon>Gunneridae</taxon>
        <taxon>Pentapetalae</taxon>
        <taxon>rosids</taxon>
        <taxon>fabids</taxon>
        <taxon>Fabales</taxon>
        <taxon>Fabaceae</taxon>
        <taxon>Papilionoideae</taxon>
        <taxon>50 kb inversion clade</taxon>
        <taxon>NPAAA clade</taxon>
        <taxon>indigoferoid/millettioid clade</taxon>
        <taxon>Phaseoleae</taxon>
        <taxon>Mucuna</taxon>
    </lineage>
</organism>
<name>A0A371GLZ9_MUCPR</name>